<dbReference type="FunFam" id="3.30.70.270:FF:000020">
    <property type="entry name" value="Transposon Tf2-6 polyprotein-like Protein"/>
    <property type="match status" value="1"/>
</dbReference>
<keyword evidence="4" id="KW-0255">Endonuclease</keyword>
<dbReference type="GO" id="GO:0003964">
    <property type="term" value="F:RNA-directed DNA polymerase activity"/>
    <property type="evidence" value="ECO:0007669"/>
    <property type="project" value="UniProtKB-KW"/>
</dbReference>
<dbReference type="AlphaFoldDB" id="A0A813QCG7"/>
<feature type="domain" description="Reverse transcriptase RNase H-like" evidence="7">
    <location>
        <begin position="104"/>
        <end position="204"/>
    </location>
</feature>
<evidence type="ECO:0000313" key="9">
    <source>
        <dbReference type="Proteomes" id="UP000663879"/>
    </source>
</evidence>
<evidence type="ECO:0000259" key="7">
    <source>
        <dbReference type="Pfam" id="PF17917"/>
    </source>
</evidence>
<dbReference type="CDD" id="cd09274">
    <property type="entry name" value="RNase_HI_RT_Ty3"/>
    <property type="match status" value="1"/>
</dbReference>
<name>A0A813QCG7_9BILA</name>
<evidence type="ECO:0000256" key="4">
    <source>
        <dbReference type="ARBA" id="ARBA00022759"/>
    </source>
</evidence>
<proteinExistence type="predicted"/>
<dbReference type="SUPFAM" id="SSF56672">
    <property type="entry name" value="DNA/RNA polymerases"/>
    <property type="match status" value="1"/>
</dbReference>
<dbReference type="InterPro" id="IPR050951">
    <property type="entry name" value="Retrovirus_Pol_polyprotein"/>
</dbReference>
<keyword evidence="5" id="KW-0378">Hydrolase</keyword>
<evidence type="ECO:0000256" key="6">
    <source>
        <dbReference type="ARBA" id="ARBA00022918"/>
    </source>
</evidence>
<dbReference type="PANTHER" id="PTHR37984">
    <property type="entry name" value="PROTEIN CBG26694"/>
    <property type="match status" value="1"/>
</dbReference>
<dbReference type="OrthoDB" id="8057740at2759"/>
<reference evidence="8" key="1">
    <citation type="submission" date="2021-02" db="EMBL/GenBank/DDBJ databases">
        <authorList>
            <person name="Nowell W R."/>
        </authorList>
    </citation>
    <scope>NUCLEOTIDE SEQUENCE</scope>
    <source>
        <strain evidence="8">Ploen Becks lab</strain>
    </source>
</reference>
<evidence type="ECO:0000256" key="2">
    <source>
        <dbReference type="ARBA" id="ARBA00022695"/>
    </source>
</evidence>
<organism evidence="8 9">
    <name type="scientific">Brachionus calyciflorus</name>
    <dbReference type="NCBI Taxonomy" id="104777"/>
    <lineage>
        <taxon>Eukaryota</taxon>
        <taxon>Metazoa</taxon>
        <taxon>Spiralia</taxon>
        <taxon>Gnathifera</taxon>
        <taxon>Rotifera</taxon>
        <taxon>Eurotatoria</taxon>
        <taxon>Monogononta</taxon>
        <taxon>Pseudotrocha</taxon>
        <taxon>Ploima</taxon>
        <taxon>Brachionidae</taxon>
        <taxon>Brachionus</taxon>
    </lineage>
</organism>
<keyword evidence="3" id="KW-0540">Nuclease</keyword>
<keyword evidence="2" id="KW-0548">Nucleotidyltransferase</keyword>
<comment type="caution">
    <text evidence="8">The sequence shown here is derived from an EMBL/GenBank/DDBJ whole genome shotgun (WGS) entry which is preliminary data.</text>
</comment>
<dbReference type="PANTHER" id="PTHR37984:SF5">
    <property type="entry name" value="PROTEIN NYNRIN-LIKE"/>
    <property type="match status" value="1"/>
</dbReference>
<keyword evidence="6" id="KW-0695">RNA-directed DNA polymerase</keyword>
<dbReference type="Gene3D" id="3.30.70.270">
    <property type="match status" value="1"/>
</dbReference>
<sequence length="291" mass="33622">MSIQYLGNVIENGQVRPAPQKVEVLFKYARPSIIRQLQSFLGLSNFYRRFIKGFAAIASPLYKSTEKGKKFEWSEECQLSFDNIRKILTTPSTDGRNGVLILPNFEEPFRLEIDASDNSAGAVLSQKCKGEYRPVLYYSKRFNKAQRKYSTPGRELLTFVLCVTDLKKYLISRKFIVVTDHKPLIWLKNHPDPSPRLARYVCSISKSNIGKDYFLQRSKNGNADAMSRWLLKPSEEDEEILEKEGEEEDINLGIVVNNIILQEVEYNENQMDDENVAKLYDWLTKGEKTEK</sequence>
<accession>A0A813QCG7</accession>
<dbReference type="EMBL" id="CAJNOC010000470">
    <property type="protein sequence ID" value="CAF0765342.1"/>
    <property type="molecule type" value="Genomic_DNA"/>
</dbReference>
<keyword evidence="1" id="KW-0808">Transferase</keyword>
<dbReference type="GO" id="GO:0004519">
    <property type="term" value="F:endonuclease activity"/>
    <property type="evidence" value="ECO:0007669"/>
    <property type="project" value="UniProtKB-KW"/>
</dbReference>
<keyword evidence="9" id="KW-1185">Reference proteome</keyword>
<dbReference type="InterPro" id="IPR043128">
    <property type="entry name" value="Rev_trsase/Diguanyl_cyclase"/>
</dbReference>
<dbReference type="Pfam" id="PF17917">
    <property type="entry name" value="RT_RNaseH"/>
    <property type="match status" value="1"/>
</dbReference>
<evidence type="ECO:0000256" key="3">
    <source>
        <dbReference type="ARBA" id="ARBA00022722"/>
    </source>
</evidence>
<gene>
    <name evidence="8" type="ORF">OXX778_LOCUS4658</name>
</gene>
<dbReference type="FunFam" id="3.10.20.370:FF:000001">
    <property type="entry name" value="Retrovirus-related Pol polyprotein from transposon 17.6-like protein"/>
    <property type="match status" value="1"/>
</dbReference>
<dbReference type="GO" id="GO:0016787">
    <property type="term" value="F:hydrolase activity"/>
    <property type="evidence" value="ECO:0007669"/>
    <property type="project" value="UniProtKB-KW"/>
</dbReference>
<dbReference type="InterPro" id="IPR043502">
    <property type="entry name" value="DNA/RNA_pol_sf"/>
</dbReference>
<evidence type="ECO:0000313" key="8">
    <source>
        <dbReference type="EMBL" id="CAF0765342.1"/>
    </source>
</evidence>
<dbReference type="Gene3D" id="3.10.20.370">
    <property type="match status" value="1"/>
</dbReference>
<evidence type="ECO:0000256" key="1">
    <source>
        <dbReference type="ARBA" id="ARBA00022679"/>
    </source>
</evidence>
<dbReference type="InterPro" id="IPR041373">
    <property type="entry name" value="RT_RNaseH"/>
</dbReference>
<dbReference type="Proteomes" id="UP000663879">
    <property type="component" value="Unassembled WGS sequence"/>
</dbReference>
<protein>
    <recommendedName>
        <fullName evidence="7">Reverse transcriptase RNase H-like domain-containing protein</fullName>
    </recommendedName>
</protein>
<evidence type="ECO:0000256" key="5">
    <source>
        <dbReference type="ARBA" id="ARBA00022801"/>
    </source>
</evidence>